<dbReference type="InterPro" id="IPR050372">
    <property type="entry name" value="Neurexin-related_CASP"/>
</dbReference>
<dbReference type="GO" id="GO:0030334">
    <property type="term" value="P:regulation of cell migration"/>
    <property type="evidence" value="ECO:0007669"/>
    <property type="project" value="InterPro"/>
</dbReference>
<gene>
    <name evidence="19" type="ORF">NMOB1V02_LOCUS6065</name>
</gene>
<dbReference type="GO" id="GO:0007155">
    <property type="term" value="P:cell adhesion"/>
    <property type="evidence" value="ECO:0007669"/>
    <property type="project" value="UniProtKB-KW"/>
</dbReference>
<dbReference type="PROSITE" id="PS00022">
    <property type="entry name" value="EGF_1"/>
    <property type="match status" value="1"/>
</dbReference>
<keyword evidence="4" id="KW-0732">Signal</keyword>
<dbReference type="GO" id="GO:0030155">
    <property type="term" value="P:regulation of cell adhesion"/>
    <property type="evidence" value="ECO:0007669"/>
    <property type="project" value="InterPro"/>
</dbReference>
<dbReference type="Pfam" id="PF24973">
    <property type="entry name" value="EGF_LMN_ATRN"/>
    <property type="match status" value="1"/>
</dbReference>
<comment type="subcellular location">
    <subcellularLocation>
        <location evidence="1">Secreted</location>
        <location evidence="1">Extracellular space</location>
        <location evidence="1">Extracellular matrix</location>
        <location evidence="1">Basement membrane</location>
    </subcellularLocation>
</comment>
<dbReference type="InterPro" id="IPR056863">
    <property type="entry name" value="LMN_ATRN_NET-like_EGF"/>
</dbReference>
<reference evidence="19" key="1">
    <citation type="submission" date="2020-11" db="EMBL/GenBank/DDBJ databases">
        <authorList>
            <person name="Tran Van P."/>
        </authorList>
    </citation>
    <scope>NUCLEOTIDE SEQUENCE</scope>
</reference>
<dbReference type="PROSITE" id="PS50027">
    <property type="entry name" value="EGF_LAM_2"/>
    <property type="match status" value="2"/>
</dbReference>
<accession>A0A7R9BN04</accession>
<feature type="disulfide bond" evidence="13">
    <location>
        <begin position="198"/>
        <end position="210"/>
    </location>
</feature>
<evidence type="ECO:0000313" key="20">
    <source>
        <dbReference type="Proteomes" id="UP000678499"/>
    </source>
</evidence>
<dbReference type="InterPro" id="IPR000034">
    <property type="entry name" value="Laminin_IV"/>
</dbReference>
<dbReference type="SMART" id="SM00180">
    <property type="entry name" value="EGF_Lam"/>
    <property type="match status" value="3"/>
</dbReference>
<keyword evidence="8 14" id="KW-0175">Coiled coil</keyword>
<protein>
    <recommendedName>
        <fullName evidence="21">Laminin subunit alpha-2</fullName>
    </recommendedName>
</protein>
<comment type="caution">
    <text evidence="13">Lacks conserved residue(s) required for the propagation of feature annotation.</text>
</comment>
<feature type="domain" description="Laminin G" evidence="16">
    <location>
        <begin position="1589"/>
        <end position="1762"/>
    </location>
</feature>
<evidence type="ECO:0000256" key="14">
    <source>
        <dbReference type="SAM" id="Coils"/>
    </source>
</evidence>
<feature type="disulfide bond" evidence="13">
    <location>
        <begin position="114"/>
        <end position="123"/>
    </location>
</feature>
<dbReference type="Gene3D" id="2.60.120.200">
    <property type="match status" value="5"/>
</dbReference>
<dbReference type="GO" id="GO:0005102">
    <property type="term" value="F:signaling receptor binding"/>
    <property type="evidence" value="ECO:0007669"/>
    <property type="project" value="InterPro"/>
</dbReference>
<organism evidence="19">
    <name type="scientific">Notodromas monacha</name>
    <dbReference type="NCBI Taxonomy" id="399045"/>
    <lineage>
        <taxon>Eukaryota</taxon>
        <taxon>Metazoa</taxon>
        <taxon>Ecdysozoa</taxon>
        <taxon>Arthropoda</taxon>
        <taxon>Crustacea</taxon>
        <taxon>Oligostraca</taxon>
        <taxon>Ostracoda</taxon>
        <taxon>Podocopa</taxon>
        <taxon>Podocopida</taxon>
        <taxon>Cypridocopina</taxon>
        <taxon>Cypridoidea</taxon>
        <taxon>Cyprididae</taxon>
        <taxon>Notodromas</taxon>
    </lineage>
</organism>
<keyword evidence="11 13" id="KW-0424">Laminin EGF-like domain</keyword>
<dbReference type="Proteomes" id="UP000678499">
    <property type="component" value="Unassembled WGS sequence"/>
</dbReference>
<evidence type="ECO:0000259" key="17">
    <source>
        <dbReference type="PROSITE" id="PS50027"/>
    </source>
</evidence>
<evidence type="ECO:0000256" key="5">
    <source>
        <dbReference type="ARBA" id="ARBA00022737"/>
    </source>
</evidence>
<feature type="domain" description="Laminin G" evidence="16">
    <location>
        <begin position="807"/>
        <end position="1013"/>
    </location>
</feature>
<dbReference type="GO" id="GO:0005604">
    <property type="term" value="C:basement membrane"/>
    <property type="evidence" value="ECO:0007669"/>
    <property type="project" value="UniProtKB-SubCell"/>
</dbReference>
<feature type="disulfide bond" evidence="13">
    <location>
        <begin position="219"/>
        <end position="228"/>
    </location>
</feature>
<dbReference type="PROSITE" id="PS01248">
    <property type="entry name" value="EGF_LAM_1"/>
    <property type="match status" value="2"/>
</dbReference>
<dbReference type="Pfam" id="PF00053">
    <property type="entry name" value="EGF_laminin"/>
    <property type="match status" value="2"/>
</dbReference>
<evidence type="ECO:0000256" key="10">
    <source>
        <dbReference type="ARBA" id="ARBA00023180"/>
    </source>
</evidence>
<keyword evidence="5" id="KW-0677">Repeat</keyword>
<evidence type="ECO:0000256" key="3">
    <source>
        <dbReference type="ARBA" id="ARBA00022530"/>
    </source>
</evidence>
<feature type="compositionally biased region" description="Low complexity" evidence="15">
    <location>
        <begin position="1382"/>
        <end position="1401"/>
    </location>
</feature>
<dbReference type="OrthoDB" id="6382333at2759"/>
<evidence type="ECO:0000256" key="12">
    <source>
        <dbReference type="PROSITE-ProRule" id="PRU00122"/>
    </source>
</evidence>
<keyword evidence="2" id="KW-0964">Secreted</keyword>
<dbReference type="Gene3D" id="2.10.25.10">
    <property type="entry name" value="Laminin"/>
    <property type="match status" value="3"/>
</dbReference>
<dbReference type="SUPFAM" id="SSF49899">
    <property type="entry name" value="Concanavalin A-like lectins/glucanases"/>
    <property type="match status" value="5"/>
</dbReference>
<evidence type="ECO:0000256" key="9">
    <source>
        <dbReference type="ARBA" id="ARBA00023157"/>
    </source>
</evidence>
<keyword evidence="10" id="KW-0325">Glycoprotein</keyword>
<keyword evidence="20" id="KW-1185">Reference proteome</keyword>
<dbReference type="PROSITE" id="PS50025">
    <property type="entry name" value="LAM_G_DOMAIN"/>
    <property type="match status" value="3"/>
</dbReference>
<feature type="domain" description="Laminin EGF-like" evidence="17">
    <location>
        <begin position="95"/>
        <end position="141"/>
    </location>
</feature>
<evidence type="ECO:0000256" key="1">
    <source>
        <dbReference type="ARBA" id="ARBA00004302"/>
    </source>
</evidence>
<dbReference type="InterPro" id="IPR013320">
    <property type="entry name" value="ConA-like_dom_sf"/>
</dbReference>
<evidence type="ECO:0000259" key="18">
    <source>
        <dbReference type="PROSITE" id="PS51115"/>
    </source>
</evidence>
<name>A0A7R9BN04_9CRUS</name>
<dbReference type="InterPro" id="IPR002049">
    <property type="entry name" value="LE_dom"/>
</dbReference>
<evidence type="ECO:0008006" key="21">
    <source>
        <dbReference type="Google" id="ProtNLM"/>
    </source>
</evidence>
<dbReference type="CDD" id="cd00110">
    <property type="entry name" value="LamG"/>
    <property type="match status" value="4"/>
</dbReference>
<dbReference type="FunFam" id="2.10.25.10:FF:000065">
    <property type="entry name" value="Laminin subunit beta 1"/>
    <property type="match status" value="1"/>
</dbReference>
<feature type="domain" description="Laminin IV type A" evidence="18">
    <location>
        <begin position="1"/>
        <end position="52"/>
    </location>
</feature>
<evidence type="ECO:0000256" key="15">
    <source>
        <dbReference type="SAM" id="MobiDB-lite"/>
    </source>
</evidence>
<dbReference type="InterPro" id="IPR001791">
    <property type="entry name" value="Laminin_G"/>
</dbReference>
<feature type="disulfide bond" evidence="12">
    <location>
        <begin position="1735"/>
        <end position="1762"/>
    </location>
</feature>
<dbReference type="EMBL" id="OA883243">
    <property type="protein sequence ID" value="CAD7278357.1"/>
    <property type="molecule type" value="Genomic_DNA"/>
</dbReference>
<evidence type="ECO:0000259" key="16">
    <source>
        <dbReference type="PROSITE" id="PS50025"/>
    </source>
</evidence>
<evidence type="ECO:0000256" key="2">
    <source>
        <dbReference type="ARBA" id="ARBA00022525"/>
    </source>
</evidence>
<sequence>MMMVALQNVQHIFIRVADSPWFQSASVRDVKLDTAVPSLFPSSVPEAGGVERCECSKEYNGTSCQDPSRGYYRWRKPDFIKSENIVDFVGISRPCQCHNHAQYCDKESGSCINCGGNTMGMHCDICKPGYYGDPRLGPCKPCACPTLERNYASTCHAGSYSSDYVCNCKQGYAGKRCNTCDYGFYGDPMTADGQCLPCNCNPYGSTSDMCDKDTGQCPCKRGTSGRSCHICSRFPPMIMTEYGCQPCNDGCAGALLEDLEYQGKLLREANITGILPAPWGRLSHIRQQSMYLYTRLDILRNMEAILNGQYFDFDLDPFANEILSKAESTLIEAEELIPKADKKIGDANNAKLMVLKLRDEIDKIVSMLQSYAFEDPSGSVGIDYAVKEAERILAILQKVSLSSQHQEASAELKLCQDLLARIKAMLLEHPSMAQLRPKADTLFQRLDDLKKHLDNVRRVLFSVKSTSKENTETLSIIQRALKDIAGIESLIRDTHASSEATLLKARGYLKEAALYFSELVTLSGSLMDSYGKCEKREEIFSRLLPKYQTQYVLPAQEHARTLQATGQRLANQFNATKEFSLNAMIAAEVYNDIVLKITKAEEAAKAAKKAADVAHQRVFSDPDQSPVKMASKSLQISQQLLQEARQLVNRLDQLKRELSAEKKKMEHIKKTLSRVSEEVSTINALLDQQDNAGLEERGRQIYAKGEEGLQIAFNALDKAMNVSHWLDKLKVEISSSLAGKTANIIENEHKLEMIKITVNKIQQDLKTVNITRTVVSRKCGFVGSQLKSLREKIERARKAAAAIRRVSMKDVSGSCSRVYSTPTAPSLVTNVDMTYSFSKEHRNSLLFYMPPSPNKNDFMSLEMVDRKIRFAWNVGDSVKEMFSDALAPNDRGMQSDSKWYNIIASRIGGSGKLSVQPVTITEDPVPRIAERSDGQSLVLDSAPGGEIWIGGGPKAHLENLNTTNFVGSVHEMFVNGEKVGLWSFKEQIQLCTGFIEGSGQYILLALVGGRVVCDIRFGEDMKITMKSNQLYNTGVWTLVEIGRALQGGTEKANFVVDTEPVQKKEMRARPGYELNFGEEAKIYIGGVPPDFPRAAWPSIRFDSYEGCIMAPIMTQDGTLNPMEGTYFGIRTPCSEADPAAVSFDNGQDDAQATAKIVRTKNGNKKNTKKQSQFLGFSFRGSLENSFLLEAASLRGKKTSAVLYLVGKRLNCTITTLSGSVYDFYTHSAAPLAAWATHNLAIRWSKKKLAVFLNETEVEFAGGRKTAISAQDVTGFDDELDVVVVGSPLKSKTQGIGRFHGCIHDIVFRDQNFAVKENTVKQQPGCGRDKVLTFDKSSAKNAILGTCVGPPRLGDGSNFCGVGDTWRRDPLSLPDASDEPVTGSSISRRNSRDSGSSDPTSSFCAPKTVSVLEFAASFGDSGNVSWIEIPGFGSQISRANGGDSRAFLLSLQFRTNATNGLLFHSLSEEGHILAIYLRDGQVQAVINHGGKSKKVVKLRSRAFVADGRWHEVSVERKHKDARLYLGSTQMDNKKVAKGFKFGSSIFLGSVADGSKKFSPIVYQPYVGCITAVALNKVRRDLGAAKLTNILNCFIDAEPGAFFAESLASLSRGLDIELEMKSTEKQAVLLTVGSMQGFGPGVQLSFHDNEVILRVKPVSGKHKILKYQMSGLESICNYSWHKIRVRVGGSRLSLQVDVAPEIVENLSSVLDFGVSNVRPDIFIGGSPEDDEPTFKGCIKGFQLSGASVGWDSMKVLRNVRISGCPAFTGSELKHLRCFEKNYFAVLFVFHLKTFQKFRILQKEKTHDYVPVRNLVVRVDNDPVAHFDAWVVFHFRSQGIHDPGNLEPRKQSPFPEPKDARSAVVAGRPSDLGIPTTGKFFGAGLSISCSTAGFRADYQSMNAEQQAMNRIDPSDIPENGIYFLETSGLPMLSPKQLCAVSTSNPGNKAPSRNPRMQDPLSLLDVFLANSGDDDKDDESVFSNLRNVKGLVGTLKEYVQEQLTQLAS</sequence>
<dbReference type="SUPFAM" id="SSF57196">
    <property type="entry name" value="EGF/Laminin"/>
    <property type="match status" value="2"/>
</dbReference>
<dbReference type="Pfam" id="PF02210">
    <property type="entry name" value="Laminin_G_2"/>
    <property type="match status" value="3"/>
</dbReference>
<evidence type="ECO:0000256" key="13">
    <source>
        <dbReference type="PROSITE-ProRule" id="PRU00460"/>
    </source>
</evidence>
<dbReference type="GO" id="GO:0045995">
    <property type="term" value="P:regulation of embryonic development"/>
    <property type="evidence" value="ECO:0007669"/>
    <property type="project" value="InterPro"/>
</dbReference>
<dbReference type="CDD" id="cd00055">
    <property type="entry name" value="EGF_Lam"/>
    <property type="match status" value="3"/>
</dbReference>
<dbReference type="GO" id="GO:0016020">
    <property type="term" value="C:membrane"/>
    <property type="evidence" value="ECO:0007669"/>
    <property type="project" value="UniProtKB-SubCell"/>
</dbReference>
<dbReference type="Pfam" id="PF06008">
    <property type="entry name" value="Laminin_I"/>
    <property type="match status" value="1"/>
</dbReference>
<evidence type="ECO:0000256" key="7">
    <source>
        <dbReference type="ARBA" id="ARBA00022889"/>
    </source>
</evidence>
<feature type="region of interest" description="Disordered" evidence="15">
    <location>
        <begin position="1369"/>
        <end position="1402"/>
    </location>
</feature>
<dbReference type="Pfam" id="PF00054">
    <property type="entry name" value="Laminin_G_1"/>
    <property type="match status" value="1"/>
</dbReference>
<dbReference type="InterPro" id="IPR000742">
    <property type="entry name" value="EGF"/>
</dbReference>
<evidence type="ECO:0000256" key="11">
    <source>
        <dbReference type="ARBA" id="ARBA00023292"/>
    </source>
</evidence>
<dbReference type="PANTHER" id="PTHR15036">
    <property type="entry name" value="PIKACHURIN-LIKE PROTEIN"/>
    <property type="match status" value="1"/>
</dbReference>
<keyword evidence="6" id="KW-0084">Basement membrane</keyword>
<dbReference type="PANTHER" id="PTHR15036:SF85">
    <property type="entry name" value="SP2353, ISOFORM A"/>
    <property type="match status" value="1"/>
</dbReference>
<dbReference type="PROSITE" id="PS51115">
    <property type="entry name" value="LAMININ_IVA"/>
    <property type="match status" value="1"/>
</dbReference>
<feature type="disulfide bond" evidence="13">
    <location>
        <begin position="200"/>
        <end position="217"/>
    </location>
</feature>
<dbReference type="EMBL" id="CAJPEX010001206">
    <property type="protein sequence ID" value="CAG0918509.1"/>
    <property type="molecule type" value="Genomic_DNA"/>
</dbReference>
<evidence type="ECO:0000256" key="4">
    <source>
        <dbReference type="ARBA" id="ARBA00022729"/>
    </source>
</evidence>
<evidence type="ECO:0000313" key="19">
    <source>
        <dbReference type="EMBL" id="CAD7278357.1"/>
    </source>
</evidence>
<evidence type="ECO:0000256" key="6">
    <source>
        <dbReference type="ARBA" id="ARBA00022869"/>
    </source>
</evidence>
<dbReference type="InterPro" id="IPR009254">
    <property type="entry name" value="Laminin_aI"/>
</dbReference>
<dbReference type="SMART" id="SM00282">
    <property type="entry name" value="LamG"/>
    <property type="match status" value="5"/>
</dbReference>
<evidence type="ECO:0000256" key="8">
    <source>
        <dbReference type="ARBA" id="ARBA00023054"/>
    </source>
</evidence>
<dbReference type="GO" id="GO:0005576">
    <property type="term" value="C:extracellular region"/>
    <property type="evidence" value="ECO:0007669"/>
    <property type="project" value="UniProtKB-ARBA"/>
</dbReference>
<feature type="domain" description="Laminin EGF-like" evidence="17">
    <location>
        <begin position="198"/>
        <end position="246"/>
    </location>
</feature>
<keyword evidence="7" id="KW-0130">Cell adhesion</keyword>
<proteinExistence type="predicted"/>
<feature type="coiled-coil region" evidence="14">
    <location>
        <begin position="597"/>
        <end position="678"/>
    </location>
</feature>
<keyword evidence="3" id="KW-0272">Extracellular matrix</keyword>
<feature type="domain" description="Laminin G" evidence="16">
    <location>
        <begin position="1415"/>
        <end position="1591"/>
    </location>
</feature>
<keyword evidence="9 13" id="KW-1015">Disulfide bond</keyword>